<dbReference type="AlphaFoldDB" id="A0A084VY40"/>
<reference evidence="2 4" key="1">
    <citation type="journal article" date="2014" name="BMC Genomics">
        <title>Genome sequence of Anopheles sinensis provides insight into genetics basis of mosquito competence for malaria parasites.</title>
        <authorList>
            <person name="Zhou D."/>
            <person name="Zhang D."/>
            <person name="Ding G."/>
            <person name="Shi L."/>
            <person name="Hou Q."/>
            <person name="Ye Y."/>
            <person name="Xu Y."/>
            <person name="Zhou H."/>
            <person name="Xiong C."/>
            <person name="Li S."/>
            <person name="Yu J."/>
            <person name="Hong S."/>
            <person name="Yu X."/>
            <person name="Zou P."/>
            <person name="Chen C."/>
            <person name="Chang X."/>
            <person name="Wang W."/>
            <person name="Lv Y."/>
            <person name="Sun Y."/>
            <person name="Ma L."/>
            <person name="Shen B."/>
            <person name="Zhu C."/>
        </authorList>
    </citation>
    <scope>NUCLEOTIDE SEQUENCE [LARGE SCALE GENOMIC DNA]</scope>
</reference>
<evidence type="ECO:0000313" key="3">
    <source>
        <dbReference type="EnsemblMetazoa" id="ASIC010639-PA"/>
    </source>
</evidence>
<reference evidence="3" key="2">
    <citation type="submission" date="2020-05" db="UniProtKB">
        <authorList>
            <consortium name="EnsemblMetazoa"/>
        </authorList>
    </citation>
    <scope>IDENTIFICATION</scope>
</reference>
<dbReference type="VEuPathDB" id="VectorBase:ASIC010639"/>
<dbReference type="GO" id="GO:0016757">
    <property type="term" value="F:glycosyltransferase activity"/>
    <property type="evidence" value="ECO:0007669"/>
    <property type="project" value="UniProtKB-KW"/>
</dbReference>
<keyword evidence="2" id="KW-0808">Transferase</keyword>
<keyword evidence="2" id="KW-0328">Glycosyltransferase</keyword>
<protein>
    <submittedName>
        <fullName evidence="2 3">Alpha-mannosyltransferase</fullName>
    </submittedName>
</protein>
<keyword evidence="4" id="KW-1185">Reference proteome</keyword>
<dbReference type="EMBL" id="KE525226">
    <property type="protein sequence ID" value="KFB42884.1"/>
    <property type="molecule type" value="Genomic_DNA"/>
</dbReference>
<proteinExistence type="predicted"/>
<gene>
    <name evidence="2" type="ORF">ZHAS_00010639</name>
</gene>
<organism evidence="2">
    <name type="scientific">Anopheles sinensis</name>
    <name type="common">Mosquito</name>
    <dbReference type="NCBI Taxonomy" id="74873"/>
    <lineage>
        <taxon>Eukaryota</taxon>
        <taxon>Metazoa</taxon>
        <taxon>Ecdysozoa</taxon>
        <taxon>Arthropoda</taxon>
        <taxon>Hexapoda</taxon>
        <taxon>Insecta</taxon>
        <taxon>Pterygota</taxon>
        <taxon>Neoptera</taxon>
        <taxon>Endopterygota</taxon>
        <taxon>Diptera</taxon>
        <taxon>Nematocera</taxon>
        <taxon>Culicoidea</taxon>
        <taxon>Culicidae</taxon>
        <taxon>Anophelinae</taxon>
        <taxon>Anopheles</taxon>
    </lineage>
</organism>
<evidence type="ECO:0000256" key="1">
    <source>
        <dbReference type="SAM" id="MobiDB-lite"/>
    </source>
</evidence>
<evidence type="ECO:0000313" key="4">
    <source>
        <dbReference type="Proteomes" id="UP000030765"/>
    </source>
</evidence>
<name>A0A084VY40_ANOSI</name>
<evidence type="ECO:0000313" key="2">
    <source>
        <dbReference type="EMBL" id="KFB42884.1"/>
    </source>
</evidence>
<dbReference type="EnsemblMetazoa" id="ASIC010639-RA">
    <property type="protein sequence ID" value="ASIC010639-PA"/>
    <property type="gene ID" value="ASIC010639"/>
</dbReference>
<dbReference type="EMBL" id="ATLV01018275">
    <property type="status" value="NOT_ANNOTATED_CDS"/>
    <property type="molecule type" value="Genomic_DNA"/>
</dbReference>
<sequence>MPRETKVSSPKEMGDRESPLPASEKPVATIGHKLPRGVTGHSLDFQIRHNPLVPASAGSGSKFGVPQSLKARTGIDINR</sequence>
<accession>A0A084VY40</accession>
<dbReference type="Proteomes" id="UP000030765">
    <property type="component" value="Unassembled WGS sequence"/>
</dbReference>
<feature type="region of interest" description="Disordered" evidence="1">
    <location>
        <begin position="1"/>
        <end position="35"/>
    </location>
</feature>